<keyword evidence="1" id="KW-0812">Transmembrane</keyword>
<name>A0A1L7WGF7_9HELO</name>
<dbReference type="OrthoDB" id="5352400at2759"/>
<dbReference type="Proteomes" id="UP000184330">
    <property type="component" value="Unassembled WGS sequence"/>
</dbReference>
<protein>
    <submittedName>
        <fullName evidence="2">Uncharacterized protein</fullName>
    </submittedName>
</protein>
<keyword evidence="1" id="KW-1133">Transmembrane helix</keyword>
<feature type="transmembrane region" description="Helical" evidence="1">
    <location>
        <begin position="117"/>
        <end position="136"/>
    </location>
</feature>
<sequence length="218" mass="24661">MRTMTGKEDRYLFSWFIITARFLELLLPLLCMSIWTTGQLGAARRLLWSEGASRAFNSDPSVGRYFYANQTETSNVPFIWSARSTESNIAVVMCTSMIVVARGGMHASSKVNVRLMDLVFNVVLLPLWIGSLIGQLSSDDSDPHHSSLYPWYLRSSCASAHLGAQRACRNAQLTFLLTFLMILLYGAWTLKNLYHEARKFFGGDNQNSVQKRELFLEA</sequence>
<feature type="transmembrane region" description="Helical" evidence="1">
    <location>
        <begin position="12"/>
        <end position="35"/>
    </location>
</feature>
<dbReference type="EMBL" id="FJOG01000002">
    <property type="protein sequence ID" value="CZR51833.1"/>
    <property type="molecule type" value="Genomic_DNA"/>
</dbReference>
<evidence type="ECO:0000256" key="1">
    <source>
        <dbReference type="SAM" id="Phobius"/>
    </source>
</evidence>
<evidence type="ECO:0000313" key="3">
    <source>
        <dbReference type="Proteomes" id="UP000184330"/>
    </source>
</evidence>
<accession>A0A1L7WGF7</accession>
<feature type="transmembrane region" description="Helical" evidence="1">
    <location>
        <begin position="171"/>
        <end position="190"/>
    </location>
</feature>
<organism evidence="2 3">
    <name type="scientific">Phialocephala subalpina</name>
    <dbReference type="NCBI Taxonomy" id="576137"/>
    <lineage>
        <taxon>Eukaryota</taxon>
        <taxon>Fungi</taxon>
        <taxon>Dikarya</taxon>
        <taxon>Ascomycota</taxon>
        <taxon>Pezizomycotina</taxon>
        <taxon>Leotiomycetes</taxon>
        <taxon>Helotiales</taxon>
        <taxon>Mollisiaceae</taxon>
        <taxon>Phialocephala</taxon>
        <taxon>Phialocephala fortinii species complex</taxon>
    </lineage>
</organism>
<dbReference type="AlphaFoldDB" id="A0A1L7WGF7"/>
<proteinExistence type="predicted"/>
<feature type="transmembrane region" description="Helical" evidence="1">
    <location>
        <begin position="87"/>
        <end position="105"/>
    </location>
</feature>
<keyword evidence="3" id="KW-1185">Reference proteome</keyword>
<gene>
    <name evidence="2" type="ORF">PAC_01710</name>
</gene>
<evidence type="ECO:0000313" key="2">
    <source>
        <dbReference type="EMBL" id="CZR51833.1"/>
    </source>
</evidence>
<reference evidence="2 3" key="1">
    <citation type="submission" date="2016-03" db="EMBL/GenBank/DDBJ databases">
        <authorList>
            <person name="Ploux O."/>
        </authorList>
    </citation>
    <scope>NUCLEOTIDE SEQUENCE [LARGE SCALE GENOMIC DNA]</scope>
    <source>
        <strain evidence="2 3">UAMH 11012</strain>
    </source>
</reference>
<keyword evidence="1" id="KW-0472">Membrane</keyword>